<gene>
    <name evidence="1" type="ORF">QWY13_08860</name>
</gene>
<reference evidence="1 2" key="1">
    <citation type="submission" date="2023-07" db="EMBL/GenBank/DDBJ databases">
        <title>Novel species in genus Planococcus.</title>
        <authorList>
            <person name="Ning S."/>
        </authorList>
    </citation>
    <scope>NUCLEOTIDE SEQUENCE [LARGE SCALE GENOMIC DNA]</scope>
    <source>
        <strain evidence="1 2">N017</strain>
    </source>
</reference>
<keyword evidence="2" id="KW-1185">Reference proteome</keyword>
<evidence type="ECO:0000313" key="1">
    <source>
        <dbReference type="EMBL" id="MDN7245610.1"/>
    </source>
</evidence>
<protein>
    <submittedName>
        <fullName evidence="1">Uncharacterized protein</fullName>
    </submittedName>
</protein>
<dbReference type="EMBL" id="JAUJWU010000002">
    <property type="protein sequence ID" value="MDN7245610.1"/>
    <property type="molecule type" value="Genomic_DNA"/>
</dbReference>
<accession>A0ABT8NCJ3</accession>
<dbReference type="Proteomes" id="UP001172142">
    <property type="component" value="Unassembled WGS sequence"/>
</dbReference>
<organism evidence="1 2">
    <name type="scientific">Planococcus shenhongbingii</name>
    <dbReference type="NCBI Taxonomy" id="3058398"/>
    <lineage>
        <taxon>Bacteria</taxon>
        <taxon>Bacillati</taxon>
        <taxon>Bacillota</taxon>
        <taxon>Bacilli</taxon>
        <taxon>Bacillales</taxon>
        <taxon>Caryophanaceae</taxon>
        <taxon>Planococcus</taxon>
    </lineage>
</organism>
<name>A0ABT8NCJ3_9BACL</name>
<sequence length="51" mass="6287">MYREKNDFDAITTGKKKLIKAYEEWEKDKQANRKEKWNEIRKLENELNLLS</sequence>
<comment type="caution">
    <text evidence="1">The sequence shown here is derived from an EMBL/GenBank/DDBJ whole genome shotgun (WGS) entry which is preliminary data.</text>
</comment>
<evidence type="ECO:0000313" key="2">
    <source>
        <dbReference type="Proteomes" id="UP001172142"/>
    </source>
</evidence>
<proteinExistence type="predicted"/>